<evidence type="ECO:0000313" key="2">
    <source>
        <dbReference type="Proteomes" id="UP000694846"/>
    </source>
</evidence>
<dbReference type="InterPro" id="IPR036865">
    <property type="entry name" value="CRAL-TRIO_dom_sf"/>
</dbReference>
<dbReference type="PANTHER" id="PTHR10174">
    <property type="entry name" value="ALPHA-TOCOPHEROL TRANSFER PROTEIN-RELATED"/>
    <property type="match status" value="1"/>
</dbReference>
<dbReference type="PRINTS" id="PR00180">
    <property type="entry name" value="CRETINALDHBP"/>
</dbReference>
<name>A0A8B8FXF8_9HEMI</name>
<dbReference type="AlphaFoldDB" id="A0A8B8FXF8"/>
<dbReference type="SUPFAM" id="SSF52087">
    <property type="entry name" value="CRAL/TRIO domain"/>
    <property type="match status" value="1"/>
</dbReference>
<dbReference type="Gene3D" id="3.40.525.10">
    <property type="entry name" value="CRAL-TRIO lipid binding domain"/>
    <property type="match status" value="1"/>
</dbReference>
<dbReference type="Pfam" id="PF00650">
    <property type="entry name" value="CRAL_TRIO"/>
    <property type="match status" value="1"/>
</dbReference>
<keyword evidence="2" id="KW-1185">Reference proteome</keyword>
<dbReference type="SMART" id="SM00516">
    <property type="entry name" value="SEC14"/>
    <property type="match status" value="1"/>
</dbReference>
<feature type="domain" description="CRAL-TRIO" evidence="1">
    <location>
        <begin position="94"/>
        <end position="256"/>
    </location>
</feature>
<evidence type="ECO:0000259" key="1">
    <source>
        <dbReference type="PROSITE" id="PS50191"/>
    </source>
</evidence>
<organism evidence="2 3">
    <name type="scientific">Sipha flava</name>
    <name type="common">yellow sugarcane aphid</name>
    <dbReference type="NCBI Taxonomy" id="143950"/>
    <lineage>
        <taxon>Eukaryota</taxon>
        <taxon>Metazoa</taxon>
        <taxon>Ecdysozoa</taxon>
        <taxon>Arthropoda</taxon>
        <taxon>Hexapoda</taxon>
        <taxon>Insecta</taxon>
        <taxon>Pterygota</taxon>
        <taxon>Neoptera</taxon>
        <taxon>Paraneoptera</taxon>
        <taxon>Hemiptera</taxon>
        <taxon>Sternorrhyncha</taxon>
        <taxon>Aphidomorpha</taxon>
        <taxon>Aphidoidea</taxon>
        <taxon>Aphididae</taxon>
        <taxon>Sipha</taxon>
    </lineage>
</organism>
<dbReference type="SUPFAM" id="SSF46938">
    <property type="entry name" value="CRAL/TRIO N-terminal domain"/>
    <property type="match status" value="1"/>
</dbReference>
<dbReference type="PROSITE" id="PS50191">
    <property type="entry name" value="CRAL_TRIO"/>
    <property type="match status" value="1"/>
</dbReference>
<gene>
    <name evidence="3" type="primary">LOC112686816</name>
</gene>
<proteinExistence type="predicted"/>
<dbReference type="GO" id="GO:0016020">
    <property type="term" value="C:membrane"/>
    <property type="evidence" value="ECO:0007669"/>
    <property type="project" value="TreeGrafter"/>
</dbReference>
<dbReference type="GeneID" id="112686816"/>
<protein>
    <submittedName>
        <fullName evidence="3">Alpha-tocopherol transfer protein-like</fullName>
    </submittedName>
</protein>
<dbReference type="PANTHER" id="PTHR10174:SF224">
    <property type="entry name" value="RETINOL-BINDING PROTEIN PINTA"/>
    <property type="match status" value="1"/>
</dbReference>
<dbReference type="InterPro" id="IPR036273">
    <property type="entry name" value="CRAL/TRIO_N_dom_sf"/>
</dbReference>
<dbReference type="RefSeq" id="XP_025415045.1">
    <property type="nucleotide sequence ID" value="XM_025559260.1"/>
</dbReference>
<dbReference type="OrthoDB" id="6682367at2759"/>
<dbReference type="Proteomes" id="UP000694846">
    <property type="component" value="Unplaced"/>
</dbReference>
<dbReference type="GO" id="GO:1902936">
    <property type="term" value="F:phosphatidylinositol bisphosphate binding"/>
    <property type="evidence" value="ECO:0007669"/>
    <property type="project" value="TreeGrafter"/>
</dbReference>
<dbReference type="CDD" id="cd00170">
    <property type="entry name" value="SEC14"/>
    <property type="match status" value="1"/>
</dbReference>
<accession>A0A8B8FXF8</accession>
<dbReference type="InterPro" id="IPR001251">
    <property type="entry name" value="CRAL-TRIO_dom"/>
</dbReference>
<evidence type="ECO:0000313" key="3">
    <source>
        <dbReference type="RefSeq" id="XP_025415045.1"/>
    </source>
</evidence>
<sequence>MATSKTIVLPEPDQLKKIFQDIGTTEEKIDVEVKTLVEWMRKQPHLPNPDDERRIRMFLIMCKNSLERTKESLDQYYTIKSMVPEFFSDRDPTSPSLVRSMGISIFIPLPKLTPEGHRISLSRLRDPSGIDNYEFLDYVKVNFMSIDIRLSKLDMFKKETFIFDLKHFSLSLLTTVVPHVKKFIYCATTAYPLRIHQVHIVNMPTYAQSMVNMVLGILKKKIASRIMIHDSVEDLKKHIKPELLPLDYGGTFPKTAEEMTDDWIEELQKHKEWFLSQNSVVCDESKRAKKPNVKVNMLAGVEGSFRKLEVD</sequence>
<reference evidence="3" key="1">
    <citation type="submission" date="2025-08" db="UniProtKB">
        <authorList>
            <consortium name="RefSeq"/>
        </authorList>
    </citation>
    <scope>IDENTIFICATION</scope>
    <source>
        <tissue evidence="3">Whole body</tissue>
    </source>
</reference>